<dbReference type="Proteomes" id="UP000242474">
    <property type="component" value="Unassembled WGS sequence"/>
</dbReference>
<feature type="region of interest" description="Disordered" evidence="1">
    <location>
        <begin position="138"/>
        <end position="160"/>
    </location>
</feature>
<evidence type="ECO:0000313" key="3">
    <source>
        <dbReference type="Proteomes" id="UP000242474"/>
    </source>
</evidence>
<keyword evidence="3" id="KW-1185">Reference proteome</keyword>
<reference evidence="2 3" key="1">
    <citation type="journal article" date="2015" name="Genome Biol. Evol.">
        <title>Phylogenomic analyses indicate that early fungi evolved digesting cell walls of algal ancestors of land plants.</title>
        <authorList>
            <person name="Chang Y."/>
            <person name="Wang S."/>
            <person name="Sekimoto S."/>
            <person name="Aerts A.L."/>
            <person name="Choi C."/>
            <person name="Clum A."/>
            <person name="LaButti K.M."/>
            <person name="Lindquist E.A."/>
            <person name="Yee Ngan C."/>
            <person name="Ohm R.A."/>
            <person name="Salamov A.A."/>
            <person name="Grigoriev I.V."/>
            <person name="Spatafora J.W."/>
            <person name="Berbee M.L."/>
        </authorList>
    </citation>
    <scope>NUCLEOTIDE SEQUENCE [LARGE SCALE GENOMIC DNA]</scope>
    <source>
        <strain evidence="2 3">NRRL 1564</strain>
    </source>
</reference>
<gene>
    <name evidence="2" type="ORF">COEREDRAFT_88605</name>
</gene>
<name>A0A2G5B6L6_COERN</name>
<evidence type="ECO:0000256" key="1">
    <source>
        <dbReference type="SAM" id="MobiDB-lite"/>
    </source>
</evidence>
<dbReference type="EMBL" id="KZ303515">
    <property type="protein sequence ID" value="PIA14634.1"/>
    <property type="molecule type" value="Genomic_DNA"/>
</dbReference>
<protein>
    <submittedName>
        <fullName evidence="2">Uncharacterized protein</fullName>
    </submittedName>
</protein>
<sequence length="243" mass="27572">MQANYLLEAELVIVCSANFKDDLSYFVKDKKNSLERANQGETAENQLKYIAISADSTISIPRETIPKFSTHELNPEYRNPYPTVICYGIPSKLQEAMVIRNPKDFLMALCYAGAFIYNEDGSLAFNESNQQNNLCTPIRNEENSDTNISNPSIKKDDSPCREPIPLYNPGEILKRDDGFLNLDEYISACACVIESISNLIVKFDIAKIKEGLENINQMFKEFKQECEAQVQSQNEERDKRAVA</sequence>
<accession>A0A2G5B6L6</accession>
<organism evidence="2 3">
    <name type="scientific">Coemansia reversa (strain ATCC 12441 / NRRL 1564)</name>
    <dbReference type="NCBI Taxonomy" id="763665"/>
    <lineage>
        <taxon>Eukaryota</taxon>
        <taxon>Fungi</taxon>
        <taxon>Fungi incertae sedis</taxon>
        <taxon>Zoopagomycota</taxon>
        <taxon>Kickxellomycotina</taxon>
        <taxon>Kickxellomycetes</taxon>
        <taxon>Kickxellales</taxon>
        <taxon>Kickxellaceae</taxon>
        <taxon>Coemansia</taxon>
    </lineage>
</organism>
<dbReference type="AlphaFoldDB" id="A0A2G5B6L6"/>
<proteinExistence type="predicted"/>
<evidence type="ECO:0000313" key="2">
    <source>
        <dbReference type="EMBL" id="PIA14634.1"/>
    </source>
</evidence>